<comment type="caution">
    <text evidence="1">The sequence shown here is derived from an EMBL/GenBank/DDBJ whole genome shotgun (WGS) entry which is preliminary data.</text>
</comment>
<dbReference type="EMBL" id="VSSQ01097427">
    <property type="protein sequence ID" value="MPN40797.1"/>
    <property type="molecule type" value="Genomic_DNA"/>
</dbReference>
<protein>
    <submittedName>
        <fullName evidence="1">Uncharacterized protein</fullName>
    </submittedName>
</protein>
<reference evidence="1" key="1">
    <citation type="submission" date="2019-08" db="EMBL/GenBank/DDBJ databases">
        <authorList>
            <person name="Kucharzyk K."/>
            <person name="Murdoch R.W."/>
            <person name="Higgins S."/>
            <person name="Loffler F."/>
        </authorList>
    </citation>
    <scope>NUCLEOTIDE SEQUENCE</scope>
</reference>
<dbReference type="AlphaFoldDB" id="A0A645HPB2"/>
<organism evidence="1">
    <name type="scientific">bioreactor metagenome</name>
    <dbReference type="NCBI Taxonomy" id="1076179"/>
    <lineage>
        <taxon>unclassified sequences</taxon>
        <taxon>metagenomes</taxon>
        <taxon>ecological metagenomes</taxon>
    </lineage>
</organism>
<proteinExistence type="predicted"/>
<name>A0A645HPB2_9ZZZZ</name>
<gene>
    <name evidence="1" type="ORF">SDC9_188336</name>
</gene>
<evidence type="ECO:0000313" key="1">
    <source>
        <dbReference type="EMBL" id="MPN40797.1"/>
    </source>
</evidence>
<sequence length="124" mass="14962">MKQNHAARNHARQIKNSQFNLPKDYKTTTEERIEIYVQWLMKQKTKENLMINDVLRYLLFHDGQRIEERVYESVYNPRYHLEHLGRSIVGELIGWGRPDLTFLRNNRVNKALRCLGFDVRLFSE</sequence>
<accession>A0A645HPB2</accession>